<dbReference type="Pfam" id="PF01841">
    <property type="entry name" value="Transglut_core"/>
    <property type="match status" value="1"/>
</dbReference>
<dbReference type="EMBL" id="DSRU01000165">
    <property type="protein sequence ID" value="HFM98332.1"/>
    <property type="molecule type" value="Genomic_DNA"/>
</dbReference>
<sequence length="193" mass="21761">MENLAPYLASTDIIDWQHPAVLAQAKVLAATQTSVEAIAQTCFEWVRDEIKHSVDYQMNPVPCKASEVLHHQTGYCYAKSHLLAALLRANYIPAGLCYQRLSVNDDGAPYCLHGFNAVYLPDYGWYRLDPRGNRPDVDAQFKPPMEQLAFNPRLAGEMDFSTIFAEPLPIVVDRLQRCSTWDEMLTCLPDAVL</sequence>
<dbReference type="SUPFAM" id="SSF54001">
    <property type="entry name" value="Cysteine proteinases"/>
    <property type="match status" value="1"/>
</dbReference>
<accession>A0A7C3PD51</accession>
<dbReference type="PANTHER" id="PTHR33490">
    <property type="entry name" value="BLR5614 PROTEIN-RELATED"/>
    <property type="match status" value="1"/>
</dbReference>
<proteinExistence type="predicted"/>
<protein>
    <submittedName>
        <fullName evidence="2">Transglutaminase family protein</fullName>
    </submittedName>
</protein>
<reference evidence="2" key="1">
    <citation type="journal article" date="2020" name="mSystems">
        <title>Genome- and Community-Level Interaction Insights into Carbon Utilization and Element Cycling Functions of Hydrothermarchaeota in Hydrothermal Sediment.</title>
        <authorList>
            <person name="Zhou Z."/>
            <person name="Liu Y."/>
            <person name="Xu W."/>
            <person name="Pan J."/>
            <person name="Luo Z.H."/>
            <person name="Li M."/>
        </authorList>
    </citation>
    <scope>NUCLEOTIDE SEQUENCE [LARGE SCALE GENOMIC DNA]</scope>
    <source>
        <strain evidence="2">SpSt-418</strain>
    </source>
</reference>
<dbReference type="PANTHER" id="PTHR33490:SF3">
    <property type="entry name" value="CONSERVED INTEGRAL MEMBRANE PROTEIN"/>
    <property type="match status" value="1"/>
</dbReference>
<comment type="caution">
    <text evidence="2">The sequence shown here is derived from an EMBL/GenBank/DDBJ whole genome shotgun (WGS) entry which is preliminary data.</text>
</comment>
<feature type="domain" description="Transglutaminase-like" evidence="1">
    <location>
        <begin position="29"/>
        <end position="130"/>
    </location>
</feature>
<organism evidence="2">
    <name type="scientific">Oscillatoriales cyanobacterium SpSt-418</name>
    <dbReference type="NCBI Taxonomy" id="2282169"/>
    <lineage>
        <taxon>Bacteria</taxon>
        <taxon>Bacillati</taxon>
        <taxon>Cyanobacteriota</taxon>
        <taxon>Cyanophyceae</taxon>
        <taxon>Oscillatoriophycideae</taxon>
        <taxon>Oscillatoriales</taxon>
    </lineage>
</organism>
<dbReference type="Gene3D" id="3.10.620.30">
    <property type="match status" value="1"/>
</dbReference>
<dbReference type="InterPro" id="IPR002931">
    <property type="entry name" value="Transglutaminase-like"/>
</dbReference>
<dbReference type="AlphaFoldDB" id="A0A7C3PD51"/>
<gene>
    <name evidence="2" type="ORF">ENR64_11360</name>
</gene>
<evidence type="ECO:0000259" key="1">
    <source>
        <dbReference type="Pfam" id="PF01841"/>
    </source>
</evidence>
<dbReference type="InterPro" id="IPR038765">
    <property type="entry name" value="Papain-like_cys_pep_sf"/>
</dbReference>
<evidence type="ECO:0000313" key="2">
    <source>
        <dbReference type="EMBL" id="HFM98332.1"/>
    </source>
</evidence>
<name>A0A7C3PD51_9CYAN</name>